<dbReference type="PANTHER" id="PTHR34696:SF1">
    <property type="entry name" value="PHOSPHORIBOSYLFORMYLGLYCINAMIDINE SYNTHASE SUBUNIT PURS"/>
    <property type="match status" value="1"/>
</dbReference>
<dbReference type="GO" id="GO:0005737">
    <property type="term" value="C:cytoplasm"/>
    <property type="evidence" value="ECO:0007669"/>
    <property type="project" value="UniProtKB-SubCell"/>
</dbReference>
<evidence type="ECO:0000256" key="4">
    <source>
        <dbReference type="ARBA" id="ARBA00022755"/>
    </source>
</evidence>
<evidence type="ECO:0000256" key="1">
    <source>
        <dbReference type="ARBA" id="ARBA00022490"/>
    </source>
</evidence>
<name>A0A934KFU1_9BACT</name>
<comment type="subcellular location">
    <subcellularLocation>
        <location evidence="6">Cytoplasm</location>
    </subcellularLocation>
</comment>
<organism evidence="7 8">
    <name type="scientific">Candidatus Dormiibacter inghamiae</name>
    <dbReference type="NCBI Taxonomy" id="3127013"/>
    <lineage>
        <taxon>Bacteria</taxon>
        <taxon>Bacillati</taxon>
        <taxon>Candidatus Dormiibacterota</taxon>
        <taxon>Candidatus Dormibacteria</taxon>
        <taxon>Candidatus Dormibacterales</taxon>
        <taxon>Candidatus Dormibacteraceae</taxon>
        <taxon>Candidatus Dormiibacter</taxon>
    </lineage>
</organism>
<keyword evidence="4 6" id="KW-0658">Purine biosynthesis</keyword>
<sequence length="104" mass="11080">MRTARVLVTPKPVINDPQGATVKQALNSLGFAGVHEVRIGKYLEIQLQASSDAEARSEVEQMCRKLLANGVIEDFRFDVDPAEEAEKAAAAADAKAAQGRSGEG</sequence>
<gene>
    <name evidence="6 7" type="primary">purS</name>
    <name evidence="7" type="ORF">JF888_06545</name>
</gene>
<dbReference type="Gene3D" id="3.30.1280.10">
    <property type="entry name" value="Phosphoribosylformylglycinamidine synthase subunit PurS"/>
    <property type="match status" value="1"/>
</dbReference>
<keyword evidence="1 6" id="KW-0963">Cytoplasm</keyword>
<dbReference type="Pfam" id="PF02700">
    <property type="entry name" value="PurS"/>
    <property type="match status" value="1"/>
</dbReference>
<dbReference type="RefSeq" id="WP_338177845.1">
    <property type="nucleotide sequence ID" value="NZ_JAEKNQ010000025.1"/>
</dbReference>
<evidence type="ECO:0000313" key="8">
    <source>
        <dbReference type="Proteomes" id="UP000620075"/>
    </source>
</evidence>
<dbReference type="GO" id="GO:0005524">
    <property type="term" value="F:ATP binding"/>
    <property type="evidence" value="ECO:0007669"/>
    <property type="project" value="UniProtKB-UniRule"/>
</dbReference>
<keyword evidence="5 6" id="KW-0067">ATP-binding</keyword>
<proteinExistence type="inferred from homology"/>
<dbReference type="SUPFAM" id="SSF82697">
    <property type="entry name" value="PurS-like"/>
    <property type="match status" value="1"/>
</dbReference>
<dbReference type="GO" id="GO:0006189">
    <property type="term" value="P:'de novo' IMP biosynthetic process"/>
    <property type="evidence" value="ECO:0007669"/>
    <property type="project" value="UniProtKB-UniRule"/>
</dbReference>
<accession>A0A934KFU1</accession>
<dbReference type="NCBIfam" id="NF004630">
    <property type="entry name" value="PRK05974.1"/>
    <property type="match status" value="1"/>
</dbReference>
<reference evidence="7 8" key="1">
    <citation type="submission" date="2020-10" db="EMBL/GenBank/DDBJ databases">
        <title>Ca. Dormibacterota MAGs.</title>
        <authorList>
            <person name="Montgomery K."/>
        </authorList>
    </citation>
    <scope>NUCLEOTIDE SEQUENCE [LARGE SCALE GENOMIC DNA]</scope>
    <source>
        <strain evidence="7">SC8811_S16_3</strain>
    </source>
</reference>
<comment type="caution">
    <text evidence="7">The sequence shown here is derived from an EMBL/GenBank/DDBJ whole genome shotgun (WGS) entry which is preliminary data.</text>
</comment>
<dbReference type="HAMAP" id="MF_01926">
    <property type="entry name" value="PurS"/>
    <property type="match status" value="1"/>
</dbReference>
<comment type="similarity">
    <text evidence="6">Belongs to the PurS family.</text>
</comment>
<comment type="pathway">
    <text evidence="6">Purine metabolism; IMP biosynthesis via de novo pathway; 5-amino-1-(5-phospho-D-ribosyl)imidazole from N(2)-formyl-N(1)-(5-phospho-D-ribosyl)glycinamide: step 1/2.</text>
</comment>
<keyword evidence="2 6" id="KW-0436">Ligase</keyword>
<dbReference type="Proteomes" id="UP000620075">
    <property type="component" value="Unassembled WGS sequence"/>
</dbReference>
<dbReference type="EC" id="6.3.5.3" evidence="6"/>
<evidence type="ECO:0000256" key="3">
    <source>
        <dbReference type="ARBA" id="ARBA00022741"/>
    </source>
</evidence>
<dbReference type="AlphaFoldDB" id="A0A934KFU1"/>
<dbReference type="InterPro" id="IPR036604">
    <property type="entry name" value="PurS-like_sf"/>
</dbReference>
<protein>
    <recommendedName>
        <fullName evidence="6">Phosphoribosylformylglycinamidine synthase subunit PurS</fullName>
        <shortName evidence="6">FGAM synthase</shortName>
        <ecNumber evidence="6">6.3.5.3</ecNumber>
    </recommendedName>
    <alternativeName>
        <fullName evidence="6">Formylglycinamide ribonucleotide amidotransferase subunit III</fullName>
        <shortName evidence="6">FGAR amidotransferase III</shortName>
        <shortName evidence="6">FGAR-AT III</shortName>
    </alternativeName>
    <alternativeName>
        <fullName evidence="6">Phosphoribosylformylglycinamidine synthase subunit III</fullName>
    </alternativeName>
</protein>
<comment type="subunit">
    <text evidence="6">Part of the FGAM synthase complex composed of 1 PurL, 1 PurQ and 2 PurS subunits.</text>
</comment>
<evidence type="ECO:0000256" key="6">
    <source>
        <dbReference type="HAMAP-Rule" id="MF_01926"/>
    </source>
</evidence>
<dbReference type="EMBL" id="JAEKNQ010000025">
    <property type="protein sequence ID" value="MBJ7602837.1"/>
    <property type="molecule type" value="Genomic_DNA"/>
</dbReference>
<comment type="function">
    <text evidence="6">Part of the phosphoribosylformylglycinamidine synthase complex involved in the purines biosynthetic pathway. Catalyzes the ATP-dependent conversion of formylglycinamide ribonucleotide (FGAR) and glutamine to yield formylglycinamidine ribonucleotide (FGAM) and glutamate. The FGAM synthase complex is composed of three subunits. PurQ produces an ammonia molecule by converting glutamine to glutamate. PurL transfers the ammonia molecule to FGAR to form FGAM in an ATP-dependent manner. PurS interacts with PurQ and PurL and is thought to assist in the transfer of the ammonia molecule from PurQ to PurL.</text>
</comment>
<comment type="catalytic activity">
    <reaction evidence="6">
        <text>N(2)-formyl-N(1)-(5-phospho-beta-D-ribosyl)glycinamide + L-glutamine + ATP + H2O = 2-formamido-N(1)-(5-O-phospho-beta-D-ribosyl)acetamidine + L-glutamate + ADP + phosphate + H(+)</text>
        <dbReference type="Rhea" id="RHEA:17129"/>
        <dbReference type="ChEBI" id="CHEBI:15377"/>
        <dbReference type="ChEBI" id="CHEBI:15378"/>
        <dbReference type="ChEBI" id="CHEBI:29985"/>
        <dbReference type="ChEBI" id="CHEBI:30616"/>
        <dbReference type="ChEBI" id="CHEBI:43474"/>
        <dbReference type="ChEBI" id="CHEBI:58359"/>
        <dbReference type="ChEBI" id="CHEBI:147286"/>
        <dbReference type="ChEBI" id="CHEBI:147287"/>
        <dbReference type="ChEBI" id="CHEBI:456216"/>
        <dbReference type="EC" id="6.3.5.3"/>
    </reaction>
</comment>
<dbReference type="InterPro" id="IPR003850">
    <property type="entry name" value="PurS"/>
</dbReference>
<dbReference type="NCBIfam" id="TIGR00302">
    <property type="entry name" value="phosphoribosylformylglycinamidine synthase subunit PurS"/>
    <property type="match status" value="1"/>
</dbReference>
<dbReference type="GO" id="GO:0004642">
    <property type="term" value="F:phosphoribosylformylglycinamidine synthase activity"/>
    <property type="evidence" value="ECO:0007669"/>
    <property type="project" value="UniProtKB-UniRule"/>
</dbReference>
<dbReference type="PANTHER" id="PTHR34696">
    <property type="entry name" value="PHOSPHORIBOSYLFORMYLGLYCINAMIDINE SYNTHASE SUBUNIT PURS"/>
    <property type="match status" value="1"/>
</dbReference>
<evidence type="ECO:0000313" key="7">
    <source>
        <dbReference type="EMBL" id="MBJ7602837.1"/>
    </source>
</evidence>
<keyword evidence="3 6" id="KW-0547">Nucleotide-binding</keyword>
<evidence type="ECO:0000256" key="5">
    <source>
        <dbReference type="ARBA" id="ARBA00022840"/>
    </source>
</evidence>
<evidence type="ECO:0000256" key="2">
    <source>
        <dbReference type="ARBA" id="ARBA00022598"/>
    </source>
</evidence>